<feature type="domain" description="Late blight resistance protein R1A-like N-terminal" evidence="2">
    <location>
        <begin position="34"/>
        <end position="212"/>
    </location>
</feature>
<accession>M0ZZW8</accession>
<organism evidence="3 4">
    <name type="scientific">Solanum tuberosum</name>
    <name type="common">Potato</name>
    <dbReference type="NCBI Taxonomy" id="4113"/>
    <lineage>
        <taxon>Eukaryota</taxon>
        <taxon>Viridiplantae</taxon>
        <taxon>Streptophyta</taxon>
        <taxon>Embryophyta</taxon>
        <taxon>Tracheophyta</taxon>
        <taxon>Spermatophyta</taxon>
        <taxon>Magnoliopsida</taxon>
        <taxon>eudicotyledons</taxon>
        <taxon>Gunneridae</taxon>
        <taxon>Pentapetalae</taxon>
        <taxon>asterids</taxon>
        <taxon>lamiids</taxon>
        <taxon>Solanales</taxon>
        <taxon>Solanaceae</taxon>
        <taxon>Solanoideae</taxon>
        <taxon>Solaneae</taxon>
        <taxon>Solanum</taxon>
    </lineage>
</organism>
<dbReference type="Gramene" id="PGSC0003DMT400011639">
    <property type="protein sequence ID" value="PGSC0003DMT400011639"/>
    <property type="gene ID" value="PGSC0003DMG401004578"/>
</dbReference>
<protein>
    <submittedName>
        <fullName evidence="3">Late blight resistance protein</fullName>
    </submittedName>
</protein>
<dbReference type="ExpressionAtlas" id="M0ZZW8">
    <property type="expression patterns" value="baseline"/>
</dbReference>
<dbReference type="OMA" id="PCICKIY"/>
<gene>
    <name evidence="3" type="primary">LOC107061050</name>
</gene>
<dbReference type="GeneID" id="107061050"/>
<keyword evidence="1" id="KW-1133">Transmembrane helix</keyword>
<dbReference type="Pfam" id="PF12061">
    <property type="entry name" value="NB-LRR"/>
    <property type="match status" value="1"/>
</dbReference>
<reference evidence="3" key="2">
    <citation type="submission" date="2015-06" db="UniProtKB">
        <authorList>
            <consortium name="EnsemblPlants"/>
        </authorList>
    </citation>
    <scope>IDENTIFICATION</scope>
    <source>
        <strain evidence="3">DM1-3 516 R44</strain>
    </source>
</reference>
<keyword evidence="4" id="KW-1185">Reference proteome</keyword>
<dbReference type="KEGG" id="sot:107061050"/>
<dbReference type="RefSeq" id="XP_015165269.1">
    <property type="nucleotide sequence ID" value="XM_015309783.1"/>
</dbReference>
<reference evidence="4" key="1">
    <citation type="journal article" date="2011" name="Nature">
        <title>Genome sequence and analysis of the tuber crop potato.</title>
        <authorList>
            <consortium name="The Potato Genome Sequencing Consortium"/>
        </authorList>
    </citation>
    <scope>NUCLEOTIDE SEQUENCE [LARGE SCALE GENOMIC DNA]</scope>
    <source>
        <strain evidence="4">cv. DM1-3 516 R44</strain>
    </source>
</reference>
<dbReference type="Proteomes" id="UP000011115">
    <property type="component" value="Unassembled WGS sequence"/>
</dbReference>
<sequence>MSTQKVQTLFEDAAFILSPLYLTDNFDVCASEVQNKILLIKKEISAKYSFPKISLQLSAKFVSDIIHSVLENIGGLVKIHDPYSPLYVPETVVEHIEDVSMELNLLLNFVYFVSERFLENQSQHHIIFFTHVLAVSVHTSMLLWLYLPDLDPEQMNVMLSDFLRMRIKPIQPCICKIYLDVLLSLKSTIQSGWYPNIRNEDAVDSEGGFLEYHPTQYGGGTN</sequence>
<keyword evidence="1" id="KW-0812">Transmembrane</keyword>
<dbReference type="HOGENOM" id="CLU_1296316_0_0_1"/>
<evidence type="ECO:0000256" key="1">
    <source>
        <dbReference type="SAM" id="Phobius"/>
    </source>
</evidence>
<evidence type="ECO:0000313" key="4">
    <source>
        <dbReference type="Proteomes" id="UP000011115"/>
    </source>
</evidence>
<keyword evidence="1" id="KW-0472">Membrane</keyword>
<dbReference type="AlphaFoldDB" id="M0ZZW8"/>
<dbReference type="EnsemblPlants" id="PGSC0003DMT400011639">
    <property type="protein sequence ID" value="PGSC0003DMT400011639"/>
    <property type="gene ID" value="PGSC0003DMG401004578"/>
</dbReference>
<dbReference type="InParanoid" id="M0ZZW8"/>
<proteinExistence type="predicted"/>
<dbReference type="OrthoDB" id="1305372at2759"/>
<evidence type="ECO:0000259" key="2">
    <source>
        <dbReference type="Pfam" id="PF12061"/>
    </source>
</evidence>
<name>M0ZZW8_SOLTU</name>
<feature type="transmembrane region" description="Helical" evidence="1">
    <location>
        <begin position="126"/>
        <end position="147"/>
    </location>
</feature>
<dbReference type="PaxDb" id="4113-PGSC0003DMT400011639"/>
<dbReference type="InterPro" id="IPR021929">
    <property type="entry name" value="R1A-like_N"/>
</dbReference>
<evidence type="ECO:0000313" key="3">
    <source>
        <dbReference type="EnsemblPlants" id="PGSC0003DMT400011639"/>
    </source>
</evidence>